<feature type="non-terminal residue" evidence="1">
    <location>
        <position position="1"/>
    </location>
</feature>
<reference evidence="1" key="1">
    <citation type="submission" date="2022-03" db="EMBL/GenBank/DDBJ databases">
        <authorList>
            <person name="Martin C."/>
        </authorList>
    </citation>
    <scope>NUCLEOTIDE SEQUENCE</scope>
</reference>
<dbReference type="OrthoDB" id="10667993at2759"/>
<protein>
    <submittedName>
        <fullName evidence="1">Uncharacterized protein</fullName>
    </submittedName>
</protein>
<comment type="caution">
    <text evidence="1">The sequence shown here is derived from an EMBL/GenBank/DDBJ whole genome shotgun (WGS) entry which is preliminary data.</text>
</comment>
<dbReference type="Proteomes" id="UP000749559">
    <property type="component" value="Unassembled WGS sequence"/>
</dbReference>
<dbReference type="AlphaFoldDB" id="A0A8S4PZJ3"/>
<sequence length="252" mass="28595">DGEERIMNLSYCNTFILCIFLIRFVNVIDSAKCKSCIRERPVDGIPTNSTRERTLSFLAEGEPSALFTTSENFHKTWKLYGVNSRRKIIRKGREFVEFVKERFGVDVSAITDEQLYLGRPVEIGDYAVSGFVLKNNLRVVTENTPHHRVKYYKNSHVREVGFISTAKRSMVSTGQWNGTIPKGGSVFIVHLLLSNNECDFTEEPDIIEAHPLEPFYVVDGFVTFGAEILSNKYGHGTLRGLEMVFSTSYTVT</sequence>
<feature type="non-terminal residue" evidence="1">
    <location>
        <position position="252"/>
    </location>
</feature>
<proteinExistence type="predicted"/>
<accession>A0A8S4PZJ3</accession>
<dbReference type="EMBL" id="CAIIXF020000011">
    <property type="protein sequence ID" value="CAH1798901.1"/>
    <property type="molecule type" value="Genomic_DNA"/>
</dbReference>
<evidence type="ECO:0000313" key="2">
    <source>
        <dbReference type="Proteomes" id="UP000749559"/>
    </source>
</evidence>
<organism evidence="1 2">
    <name type="scientific">Owenia fusiformis</name>
    <name type="common">Polychaete worm</name>
    <dbReference type="NCBI Taxonomy" id="6347"/>
    <lineage>
        <taxon>Eukaryota</taxon>
        <taxon>Metazoa</taxon>
        <taxon>Spiralia</taxon>
        <taxon>Lophotrochozoa</taxon>
        <taxon>Annelida</taxon>
        <taxon>Polychaeta</taxon>
        <taxon>Sedentaria</taxon>
        <taxon>Canalipalpata</taxon>
        <taxon>Sabellida</taxon>
        <taxon>Oweniida</taxon>
        <taxon>Oweniidae</taxon>
        <taxon>Owenia</taxon>
    </lineage>
</organism>
<gene>
    <name evidence="1" type="ORF">OFUS_LOCUS22977</name>
</gene>
<evidence type="ECO:0000313" key="1">
    <source>
        <dbReference type="EMBL" id="CAH1798901.1"/>
    </source>
</evidence>
<name>A0A8S4PZJ3_OWEFU</name>
<keyword evidence="2" id="KW-1185">Reference proteome</keyword>